<reference evidence="3 4" key="1">
    <citation type="journal article" date="2023" name="Sci. Data">
        <title>Genome assembly of the Korean intertidal mud-creeper Batillaria attramentaria.</title>
        <authorList>
            <person name="Patra A.K."/>
            <person name="Ho P.T."/>
            <person name="Jun S."/>
            <person name="Lee S.J."/>
            <person name="Kim Y."/>
            <person name="Won Y.J."/>
        </authorList>
    </citation>
    <scope>NUCLEOTIDE SEQUENCE [LARGE SCALE GENOMIC DNA]</scope>
    <source>
        <strain evidence="3">Wonlab-2016</strain>
    </source>
</reference>
<dbReference type="EMBL" id="JACVVK020000310">
    <property type="protein sequence ID" value="KAK7479107.1"/>
    <property type="molecule type" value="Genomic_DNA"/>
</dbReference>
<dbReference type="PROSITE" id="PS50948">
    <property type="entry name" value="PAN"/>
    <property type="match status" value="1"/>
</dbReference>
<feature type="domain" description="Apple" evidence="2">
    <location>
        <begin position="33"/>
        <end position="114"/>
    </location>
</feature>
<accession>A0ABD0JVJ4</accession>
<dbReference type="SMART" id="SM00473">
    <property type="entry name" value="PAN_AP"/>
    <property type="match status" value="1"/>
</dbReference>
<evidence type="ECO:0000313" key="3">
    <source>
        <dbReference type="EMBL" id="KAK7479107.1"/>
    </source>
</evidence>
<dbReference type="InterPro" id="IPR003609">
    <property type="entry name" value="Pan_app"/>
</dbReference>
<keyword evidence="4" id="KW-1185">Reference proteome</keyword>
<organism evidence="3 4">
    <name type="scientific">Batillaria attramentaria</name>
    <dbReference type="NCBI Taxonomy" id="370345"/>
    <lineage>
        <taxon>Eukaryota</taxon>
        <taxon>Metazoa</taxon>
        <taxon>Spiralia</taxon>
        <taxon>Lophotrochozoa</taxon>
        <taxon>Mollusca</taxon>
        <taxon>Gastropoda</taxon>
        <taxon>Caenogastropoda</taxon>
        <taxon>Sorbeoconcha</taxon>
        <taxon>Cerithioidea</taxon>
        <taxon>Batillariidae</taxon>
        <taxon>Batillaria</taxon>
    </lineage>
</organism>
<comment type="caution">
    <text evidence="3">The sequence shown here is derived from an EMBL/GenBank/DDBJ whole genome shotgun (WGS) entry which is preliminary data.</text>
</comment>
<dbReference type="Proteomes" id="UP001519460">
    <property type="component" value="Unassembled WGS sequence"/>
</dbReference>
<feature type="signal peptide" evidence="1">
    <location>
        <begin position="1"/>
        <end position="23"/>
    </location>
</feature>
<sequence>MSTSRLHLSLVLVLVSSARFLNSHQLLAKDTVCSYTDLQPTFVKYPRRIISSYYIEAFDTTLQECLRSCAANPRCRTVEHQNTGRCEIQAVTKLDAKDSAWEVADTYNFYQKTCL</sequence>
<evidence type="ECO:0000259" key="2">
    <source>
        <dbReference type="PROSITE" id="PS50948"/>
    </source>
</evidence>
<dbReference type="SUPFAM" id="SSF57414">
    <property type="entry name" value="Hairpin loop containing domain-like"/>
    <property type="match status" value="1"/>
</dbReference>
<dbReference type="AlphaFoldDB" id="A0ABD0JVJ4"/>
<evidence type="ECO:0000256" key="1">
    <source>
        <dbReference type="SAM" id="SignalP"/>
    </source>
</evidence>
<feature type="chain" id="PRO_5044824385" description="Apple domain-containing protein" evidence="1">
    <location>
        <begin position="24"/>
        <end position="115"/>
    </location>
</feature>
<name>A0ABD0JVJ4_9CAEN</name>
<gene>
    <name evidence="3" type="ORF">BaRGS_00029625</name>
</gene>
<keyword evidence="1" id="KW-0732">Signal</keyword>
<dbReference type="Pfam" id="PF00024">
    <property type="entry name" value="PAN_1"/>
    <property type="match status" value="1"/>
</dbReference>
<protein>
    <recommendedName>
        <fullName evidence="2">Apple domain-containing protein</fullName>
    </recommendedName>
</protein>
<evidence type="ECO:0000313" key="4">
    <source>
        <dbReference type="Proteomes" id="UP001519460"/>
    </source>
</evidence>
<proteinExistence type="predicted"/>